<keyword evidence="3" id="KW-1185">Reference proteome</keyword>
<evidence type="ECO:0000313" key="3">
    <source>
        <dbReference type="Proteomes" id="UP001152798"/>
    </source>
</evidence>
<dbReference type="Proteomes" id="UP001152798">
    <property type="component" value="Chromosome 5"/>
</dbReference>
<dbReference type="AlphaFoldDB" id="A0A9P0MSI0"/>
<feature type="compositionally biased region" description="Polar residues" evidence="1">
    <location>
        <begin position="81"/>
        <end position="90"/>
    </location>
</feature>
<feature type="region of interest" description="Disordered" evidence="1">
    <location>
        <begin position="63"/>
        <end position="90"/>
    </location>
</feature>
<accession>A0A9P0MSI0</accession>
<dbReference type="EMBL" id="OV725081">
    <property type="protein sequence ID" value="CAH1403389.1"/>
    <property type="molecule type" value="Genomic_DNA"/>
</dbReference>
<protein>
    <submittedName>
        <fullName evidence="2">Uncharacterized protein</fullName>
    </submittedName>
</protein>
<organism evidence="2 3">
    <name type="scientific">Nezara viridula</name>
    <name type="common">Southern green stink bug</name>
    <name type="synonym">Cimex viridulus</name>
    <dbReference type="NCBI Taxonomy" id="85310"/>
    <lineage>
        <taxon>Eukaryota</taxon>
        <taxon>Metazoa</taxon>
        <taxon>Ecdysozoa</taxon>
        <taxon>Arthropoda</taxon>
        <taxon>Hexapoda</taxon>
        <taxon>Insecta</taxon>
        <taxon>Pterygota</taxon>
        <taxon>Neoptera</taxon>
        <taxon>Paraneoptera</taxon>
        <taxon>Hemiptera</taxon>
        <taxon>Heteroptera</taxon>
        <taxon>Panheteroptera</taxon>
        <taxon>Pentatomomorpha</taxon>
        <taxon>Pentatomoidea</taxon>
        <taxon>Pentatomidae</taxon>
        <taxon>Pentatominae</taxon>
        <taxon>Nezara</taxon>
    </lineage>
</organism>
<evidence type="ECO:0000256" key="1">
    <source>
        <dbReference type="SAM" id="MobiDB-lite"/>
    </source>
</evidence>
<evidence type="ECO:0000313" key="2">
    <source>
        <dbReference type="EMBL" id="CAH1403389.1"/>
    </source>
</evidence>
<gene>
    <name evidence="2" type="ORF">NEZAVI_LOCUS12002</name>
</gene>
<name>A0A9P0MSI0_NEZVI</name>
<sequence length="90" mass="9980">MAGRQRERDEDADRDRGAQVFPLSCQRYISNIIWRESLHGPLFSTSSATLVLRSTLAVRGNCSHGARSGVRHGTSRVPDNLRSTSLPICQ</sequence>
<proteinExistence type="predicted"/>
<reference evidence="2" key="1">
    <citation type="submission" date="2022-01" db="EMBL/GenBank/DDBJ databases">
        <authorList>
            <person name="King R."/>
        </authorList>
    </citation>
    <scope>NUCLEOTIDE SEQUENCE</scope>
</reference>